<evidence type="ECO:0000313" key="3">
    <source>
        <dbReference type="Proteomes" id="UP001417504"/>
    </source>
</evidence>
<evidence type="ECO:0000313" key="2">
    <source>
        <dbReference type="EMBL" id="KAK9129148.1"/>
    </source>
</evidence>
<name>A0AAP0J814_9MAGN</name>
<dbReference type="EMBL" id="JBBNAE010000004">
    <property type="protein sequence ID" value="KAK9129148.1"/>
    <property type="molecule type" value="Genomic_DNA"/>
</dbReference>
<sequence>MRGRGFRVNSRKFSVQRLRARFLYFIRNVIFKWSTSSCWVASIKRTVANVSCRRSSSGRRGLVVNAEQQQQQQQQQQTKQKHCCYNSNNSRLKSFGRSNSFYSEAIEDCLEFIKRSSSVSVDDQRPVAQQRYTDS</sequence>
<comment type="caution">
    <text evidence="2">The sequence shown here is derived from an EMBL/GenBank/DDBJ whole genome shotgun (WGS) entry which is preliminary data.</text>
</comment>
<reference evidence="2 3" key="1">
    <citation type="submission" date="2024-01" db="EMBL/GenBank/DDBJ databases">
        <title>Genome assemblies of Stephania.</title>
        <authorList>
            <person name="Yang L."/>
        </authorList>
    </citation>
    <scope>NUCLEOTIDE SEQUENCE [LARGE SCALE GENOMIC DNA]</scope>
    <source>
        <strain evidence="2">QJT</strain>
        <tissue evidence="2">Leaf</tissue>
    </source>
</reference>
<feature type="region of interest" description="Disordered" evidence="1">
    <location>
        <begin position="63"/>
        <end position="82"/>
    </location>
</feature>
<dbReference type="PANTHER" id="PTHR34996:SF3">
    <property type="entry name" value="OS06G0327400 PROTEIN"/>
    <property type="match status" value="1"/>
</dbReference>
<evidence type="ECO:0000256" key="1">
    <source>
        <dbReference type="SAM" id="MobiDB-lite"/>
    </source>
</evidence>
<dbReference type="PANTHER" id="PTHR34996">
    <property type="entry name" value="OS06G0327400 PROTEIN"/>
    <property type="match status" value="1"/>
</dbReference>
<dbReference type="AlphaFoldDB" id="A0AAP0J814"/>
<proteinExistence type="predicted"/>
<gene>
    <name evidence="2" type="ORF">Sjap_009635</name>
</gene>
<protein>
    <submittedName>
        <fullName evidence="2">Uncharacterized protein</fullName>
    </submittedName>
</protein>
<accession>A0AAP0J814</accession>
<organism evidence="2 3">
    <name type="scientific">Stephania japonica</name>
    <dbReference type="NCBI Taxonomy" id="461633"/>
    <lineage>
        <taxon>Eukaryota</taxon>
        <taxon>Viridiplantae</taxon>
        <taxon>Streptophyta</taxon>
        <taxon>Embryophyta</taxon>
        <taxon>Tracheophyta</taxon>
        <taxon>Spermatophyta</taxon>
        <taxon>Magnoliopsida</taxon>
        <taxon>Ranunculales</taxon>
        <taxon>Menispermaceae</taxon>
        <taxon>Menispermoideae</taxon>
        <taxon>Cissampelideae</taxon>
        <taxon>Stephania</taxon>
    </lineage>
</organism>
<feature type="compositionally biased region" description="Low complexity" evidence="1">
    <location>
        <begin position="68"/>
        <end position="77"/>
    </location>
</feature>
<keyword evidence="3" id="KW-1185">Reference proteome</keyword>
<dbReference type="Proteomes" id="UP001417504">
    <property type="component" value="Unassembled WGS sequence"/>
</dbReference>